<feature type="compositionally biased region" description="Basic and acidic residues" evidence="10">
    <location>
        <begin position="700"/>
        <end position="714"/>
    </location>
</feature>
<feature type="compositionally biased region" description="Acidic residues" evidence="10">
    <location>
        <begin position="212"/>
        <end position="227"/>
    </location>
</feature>
<dbReference type="Gene3D" id="3.40.50.10810">
    <property type="entry name" value="Tandem AAA-ATPase domain"/>
    <property type="match status" value="3"/>
</dbReference>
<evidence type="ECO:0000256" key="9">
    <source>
        <dbReference type="PROSITE-ProRule" id="PRU00175"/>
    </source>
</evidence>
<feature type="compositionally biased region" description="Low complexity" evidence="10">
    <location>
        <begin position="258"/>
        <end position="269"/>
    </location>
</feature>
<dbReference type="PROSITE" id="PS00518">
    <property type="entry name" value="ZF_RING_1"/>
    <property type="match status" value="1"/>
</dbReference>
<gene>
    <name evidence="14" type="ORF">WJX75_008416</name>
</gene>
<dbReference type="EMBL" id="JALJOT010000015">
    <property type="protein sequence ID" value="KAK9902847.1"/>
    <property type="molecule type" value="Genomic_DNA"/>
</dbReference>
<organism evidence="14 15">
    <name type="scientific">Coccomyxa subellipsoidea</name>
    <dbReference type="NCBI Taxonomy" id="248742"/>
    <lineage>
        <taxon>Eukaryota</taxon>
        <taxon>Viridiplantae</taxon>
        <taxon>Chlorophyta</taxon>
        <taxon>core chlorophytes</taxon>
        <taxon>Trebouxiophyceae</taxon>
        <taxon>Trebouxiophyceae incertae sedis</taxon>
        <taxon>Coccomyxaceae</taxon>
        <taxon>Coccomyxa</taxon>
    </lineage>
</organism>
<feature type="compositionally biased region" description="Gly residues" evidence="10">
    <location>
        <begin position="679"/>
        <end position="696"/>
    </location>
</feature>
<feature type="region of interest" description="Disordered" evidence="10">
    <location>
        <begin position="1"/>
        <end position="146"/>
    </location>
</feature>
<dbReference type="PROSITE" id="PS51194">
    <property type="entry name" value="HELICASE_CTER"/>
    <property type="match status" value="1"/>
</dbReference>
<dbReference type="SUPFAM" id="SSF52540">
    <property type="entry name" value="P-loop containing nucleoside triphosphate hydrolases"/>
    <property type="match status" value="2"/>
</dbReference>
<feature type="domain" description="Helicase C-terminal" evidence="13">
    <location>
        <begin position="1120"/>
        <end position="1284"/>
    </location>
</feature>
<dbReference type="Proteomes" id="UP001491310">
    <property type="component" value="Unassembled WGS sequence"/>
</dbReference>
<evidence type="ECO:0000256" key="8">
    <source>
        <dbReference type="ARBA" id="ARBA00022840"/>
    </source>
</evidence>
<evidence type="ECO:0000259" key="11">
    <source>
        <dbReference type="PROSITE" id="PS50089"/>
    </source>
</evidence>
<dbReference type="Pfam" id="PF00176">
    <property type="entry name" value="SNF2-rel_dom"/>
    <property type="match status" value="3"/>
</dbReference>
<dbReference type="CDD" id="cd18793">
    <property type="entry name" value="SF2_C_SNF"/>
    <property type="match status" value="1"/>
</dbReference>
<feature type="compositionally biased region" description="Acidic residues" evidence="10">
    <location>
        <begin position="304"/>
        <end position="315"/>
    </location>
</feature>
<feature type="compositionally biased region" description="Basic residues" evidence="10">
    <location>
        <begin position="248"/>
        <end position="257"/>
    </location>
</feature>
<dbReference type="InterPro" id="IPR017907">
    <property type="entry name" value="Znf_RING_CS"/>
</dbReference>
<evidence type="ECO:0000256" key="10">
    <source>
        <dbReference type="SAM" id="MobiDB-lite"/>
    </source>
</evidence>
<feature type="region of interest" description="Disordered" evidence="10">
    <location>
        <begin position="611"/>
        <end position="739"/>
    </location>
</feature>
<feature type="region of interest" description="Disordered" evidence="10">
    <location>
        <begin position="164"/>
        <end position="322"/>
    </location>
</feature>
<evidence type="ECO:0000256" key="1">
    <source>
        <dbReference type="ARBA" id="ARBA00008438"/>
    </source>
</evidence>
<dbReference type="InterPro" id="IPR014001">
    <property type="entry name" value="Helicase_ATP-bd"/>
</dbReference>
<keyword evidence="8" id="KW-0067">ATP-binding</keyword>
<feature type="compositionally biased region" description="Acidic residues" evidence="10">
    <location>
        <begin position="643"/>
        <end position="669"/>
    </location>
</feature>
<dbReference type="InterPro" id="IPR049730">
    <property type="entry name" value="SNF2/RAD54-like_C"/>
</dbReference>
<dbReference type="SMART" id="SM00487">
    <property type="entry name" value="DEXDc"/>
    <property type="match status" value="1"/>
</dbReference>
<dbReference type="InterPro" id="IPR038718">
    <property type="entry name" value="SNF2-like_sf"/>
</dbReference>
<feature type="compositionally biased region" description="Acidic residues" evidence="10">
    <location>
        <begin position="715"/>
        <end position="735"/>
    </location>
</feature>
<name>A0ABR2YDG2_9CHLO</name>
<dbReference type="InterPro" id="IPR018957">
    <property type="entry name" value="Znf_C3HC4_RING-type"/>
</dbReference>
<reference evidence="14 15" key="1">
    <citation type="journal article" date="2024" name="Nat. Commun.">
        <title>Phylogenomics reveals the evolutionary origins of lichenization in chlorophyte algae.</title>
        <authorList>
            <person name="Puginier C."/>
            <person name="Libourel C."/>
            <person name="Otte J."/>
            <person name="Skaloud P."/>
            <person name="Haon M."/>
            <person name="Grisel S."/>
            <person name="Petersen M."/>
            <person name="Berrin J.G."/>
            <person name="Delaux P.M."/>
            <person name="Dal Grande F."/>
            <person name="Keller J."/>
        </authorList>
    </citation>
    <scope>NUCLEOTIDE SEQUENCE [LARGE SCALE GENOMIC DNA]</scope>
    <source>
        <strain evidence="14 15">SAG 216-7</strain>
    </source>
</reference>
<keyword evidence="7" id="KW-0862">Zinc</keyword>
<feature type="region of interest" description="Disordered" evidence="10">
    <location>
        <begin position="445"/>
        <end position="484"/>
    </location>
</feature>
<evidence type="ECO:0000256" key="2">
    <source>
        <dbReference type="ARBA" id="ARBA00022723"/>
    </source>
</evidence>
<comment type="caution">
    <text evidence="14">The sequence shown here is derived from an EMBL/GenBank/DDBJ whole genome shotgun (WGS) entry which is preliminary data.</text>
</comment>
<dbReference type="InterPro" id="IPR027417">
    <property type="entry name" value="P-loop_NTPase"/>
</dbReference>
<feature type="domain" description="Helicase ATP-binding" evidence="12">
    <location>
        <begin position="796"/>
        <end position="851"/>
    </location>
</feature>
<evidence type="ECO:0000313" key="15">
    <source>
        <dbReference type="Proteomes" id="UP001491310"/>
    </source>
</evidence>
<evidence type="ECO:0000256" key="4">
    <source>
        <dbReference type="ARBA" id="ARBA00022771"/>
    </source>
</evidence>
<evidence type="ECO:0000256" key="3">
    <source>
        <dbReference type="ARBA" id="ARBA00022741"/>
    </source>
</evidence>
<evidence type="ECO:0000313" key="14">
    <source>
        <dbReference type="EMBL" id="KAK9902847.1"/>
    </source>
</evidence>
<dbReference type="InterPro" id="IPR013083">
    <property type="entry name" value="Znf_RING/FYVE/PHD"/>
</dbReference>
<feature type="compositionally biased region" description="Acidic residues" evidence="10">
    <location>
        <begin position="193"/>
        <end position="203"/>
    </location>
</feature>
<dbReference type="SMART" id="SM00184">
    <property type="entry name" value="RING"/>
    <property type="match status" value="1"/>
</dbReference>
<keyword evidence="3" id="KW-0547">Nucleotide-binding</keyword>
<proteinExistence type="inferred from homology"/>
<accession>A0ABR2YDG2</accession>
<dbReference type="InterPro" id="IPR001841">
    <property type="entry name" value="Znf_RING"/>
</dbReference>
<feature type="compositionally biased region" description="Acidic residues" evidence="10">
    <location>
        <begin position="455"/>
        <end position="466"/>
    </location>
</feature>
<feature type="compositionally biased region" description="Low complexity" evidence="10">
    <location>
        <begin position="14"/>
        <end position="27"/>
    </location>
</feature>
<evidence type="ECO:0000259" key="13">
    <source>
        <dbReference type="PROSITE" id="PS51194"/>
    </source>
</evidence>
<dbReference type="PANTHER" id="PTHR45626">
    <property type="entry name" value="TRANSCRIPTION TERMINATION FACTOR 2-RELATED"/>
    <property type="match status" value="1"/>
</dbReference>
<dbReference type="SUPFAM" id="SSF57850">
    <property type="entry name" value="RING/U-box"/>
    <property type="match status" value="1"/>
</dbReference>
<feature type="compositionally biased region" description="Low complexity" evidence="10">
    <location>
        <begin position="79"/>
        <end position="109"/>
    </location>
</feature>
<evidence type="ECO:0000256" key="6">
    <source>
        <dbReference type="ARBA" id="ARBA00022806"/>
    </source>
</evidence>
<keyword evidence="6" id="KW-0347">Helicase</keyword>
<dbReference type="SMART" id="SM00490">
    <property type="entry name" value="HELICc"/>
    <property type="match status" value="1"/>
</dbReference>
<dbReference type="PROSITE" id="PS50089">
    <property type="entry name" value="ZF_RING_2"/>
    <property type="match status" value="1"/>
</dbReference>
<dbReference type="Pfam" id="PF00271">
    <property type="entry name" value="Helicase_C"/>
    <property type="match status" value="1"/>
</dbReference>
<dbReference type="InterPro" id="IPR001650">
    <property type="entry name" value="Helicase_C-like"/>
</dbReference>
<evidence type="ECO:0000259" key="12">
    <source>
        <dbReference type="PROSITE" id="PS51192"/>
    </source>
</evidence>
<sequence>MSREAAELMAQSSRFGAALAADGTATGRRTRQRLVSECPSSKGDTPEPPTPAGIDTNANVSSASEPARSVSAAAAQQTPAPGIAVAAAAADGKASGKAKPARAKTTAARGDAKSKAARAPKAGSAAAGGGNSAVQAGAAGGGNAAMQAAMRAVVERMGGAAAAMLSSAAGGRKGARAAHTLAKGKKAVKIEECASEEDPEGSDYDPGSASEADADSEVEDLMSDSEAEPIVQRPSKRQRTNEAGASKAKQKPAKKQRGGQAAADAIKAAAKQRRKDKKSAAASVAPEDENAWGPYDKKGREIGETDDEDSEEDEAPYVPQPMPAMEQPEEIVAKLLPYQREFLAWAVSQERSTVRGGILADEMGMGKTLQAITLIVTHRTDDMSKLPPVQPPVLAGKPKQAMAAQRPKLALLSARRPAAGIAAPPVPDMSAAEVAMSTVAVEQPPVMPEEGKLEQDEDGVEWESVADEAGPSEPPASATGCCGGHAAATKNDAAEPATTEQASSSGGYGRATLVVCPLVAVLQWRQEIERFTKPNTLKVVVFHGSKRTADAAELAGADVVLTTYSIIEGEHRRYVEPDKIPCRYCSRKFQPERLEVHLRFFCGPHAKKSAALAKQQKKRPRGDGKSKANSKSKGGKTAAAADSDSDDNSGSDDDESSDGSNSNDEEEEATPQKTKEGAAGKGGAKAKGKGANGGAVKGKKGFEKDAKGKGKAKEDDSDPDFSESDASGEDSDDANDERSMKRRAWKAAWRAWRASRGVSNVKDEASKEAAEMIAKAKAKAKAAEGPGVSVLHEVAWRRVVLDEAHSIKDRRCSTARAVFALNSKYKWALSGTPLQNRVGELYSLIRFLRIFPYAFYFCGAGTAKSSKEDPCSCKCIDYPFSRNHRKCDHCGHGPLQHYCWWNKHVANPIKKWGYVGKGRKAMQLLKHQILTKILLRRTKVQCADVLALPPRTVVMRKDGFDEREADFYEALYTQSQAQFGAYVSAGTVVNNYAHIFDLLIRLRQAVDHPYLVVHSASGAAAAAAASAEAAAKANDENDLNGGMCGVCHDPLEQAVVAACGHAFCRVCLAEYLDGCSGVASCPSCQRPLSVDLAASSPAPARVAGARKASILNRVALADFQSSTKIEALREELHRMLTADPSAKALVFSQFTSMLDLIFFRLQQVGIRCVRLEGSMSMEARDRMIYAFTNDPSVTVFLMSLKAGGVALNLTAASHVMLMDPWWNPAVEQQAQDRIHRLGQFKPIAVTRFIIGGTIEERILKLQEKKQLVFEGTVGRDAEALGRLTEDDLRFLFA</sequence>
<dbReference type="Gene3D" id="3.40.50.300">
    <property type="entry name" value="P-loop containing nucleotide triphosphate hydrolases"/>
    <property type="match status" value="1"/>
</dbReference>
<comment type="similarity">
    <text evidence="1">Belongs to the SNF2/RAD54 helicase family. RAD16 subfamily.</text>
</comment>
<protein>
    <recommendedName>
        <fullName evidence="16">P-loop containing nucleoside triphosphate hydrolase protein</fullName>
    </recommendedName>
</protein>
<keyword evidence="4 9" id="KW-0863">Zinc-finger</keyword>
<keyword evidence="5" id="KW-0378">Hydrolase</keyword>
<evidence type="ECO:0000256" key="7">
    <source>
        <dbReference type="ARBA" id="ARBA00022833"/>
    </source>
</evidence>
<evidence type="ECO:0000256" key="5">
    <source>
        <dbReference type="ARBA" id="ARBA00022801"/>
    </source>
</evidence>
<keyword evidence="15" id="KW-1185">Reference proteome</keyword>
<dbReference type="Pfam" id="PF00097">
    <property type="entry name" value="zf-C3HC4"/>
    <property type="match status" value="1"/>
</dbReference>
<keyword evidence="2" id="KW-0479">Metal-binding</keyword>
<dbReference type="InterPro" id="IPR050628">
    <property type="entry name" value="SNF2_RAD54_helicase_TF"/>
</dbReference>
<dbReference type="InterPro" id="IPR000330">
    <property type="entry name" value="SNF2_N"/>
</dbReference>
<evidence type="ECO:0008006" key="16">
    <source>
        <dbReference type="Google" id="ProtNLM"/>
    </source>
</evidence>
<dbReference type="Gene3D" id="3.30.40.10">
    <property type="entry name" value="Zinc/RING finger domain, C3HC4 (zinc finger)"/>
    <property type="match status" value="1"/>
</dbReference>
<dbReference type="PROSITE" id="PS51192">
    <property type="entry name" value="HELICASE_ATP_BIND_1"/>
    <property type="match status" value="1"/>
</dbReference>
<dbReference type="PANTHER" id="PTHR45626:SF12">
    <property type="entry name" value="DNA REPAIR PROTEIN RAD16"/>
    <property type="match status" value="1"/>
</dbReference>
<dbReference type="CDD" id="cd18008">
    <property type="entry name" value="DEXDc_SHPRH-like"/>
    <property type="match status" value="1"/>
</dbReference>
<feature type="domain" description="RING-type" evidence="11">
    <location>
        <begin position="1044"/>
        <end position="1085"/>
    </location>
</feature>